<feature type="compositionally biased region" description="Polar residues" evidence="1">
    <location>
        <begin position="46"/>
        <end position="61"/>
    </location>
</feature>
<gene>
    <name evidence="3" type="ORF">PCHDK_000480800</name>
</gene>
<evidence type="ECO:0000256" key="1">
    <source>
        <dbReference type="SAM" id="MobiDB-lite"/>
    </source>
</evidence>
<feature type="compositionally biased region" description="Polar residues" evidence="1">
    <location>
        <begin position="135"/>
        <end position="155"/>
    </location>
</feature>
<dbReference type="Proteomes" id="UP000195879">
    <property type="component" value="Chromosome 14"/>
</dbReference>
<dbReference type="OrthoDB" id="382298at2759"/>
<reference evidence="3 4" key="1">
    <citation type="submission" date="2016-08" db="EMBL/GenBank/DDBJ databases">
        <authorList>
            <consortium name="Pathogen Informatics"/>
        </authorList>
    </citation>
    <scope>NUCLEOTIDE SEQUENCE [LARGE SCALE GENOMIC DNA]</scope>
    <source>
        <strain evidence="3 4">DK</strain>
    </source>
</reference>
<feature type="region of interest" description="Disordered" evidence="1">
    <location>
        <begin position="201"/>
        <end position="430"/>
    </location>
</feature>
<feature type="compositionally biased region" description="Polar residues" evidence="1">
    <location>
        <begin position="310"/>
        <end position="323"/>
    </location>
</feature>
<evidence type="ECO:0000256" key="2">
    <source>
        <dbReference type="SAM" id="SignalP"/>
    </source>
</evidence>
<accession>A0A1D3S530</accession>
<evidence type="ECO:0000313" key="3">
    <source>
        <dbReference type="EMBL" id="SCN63611.1"/>
    </source>
</evidence>
<feature type="compositionally biased region" description="Low complexity" evidence="1">
    <location>
        <begin position="402"/>
        <end position="411"/>
    </location>
</feature>
<feature type="compositionally biased region" description="Polar residues" evidence="1">
    <location>
        <begin position="84"/>
        <end position="98"/>
    </location>
</feature>
<feature type="compositionally biased region" description="Low complexity" evidence="1">
    <location>
        <begin position="258"/>
        <end position="278"/>
    </location>
</feature>
<dbReference type="EMBL" id="LT608208">
    <property type="protein sequence ID" value="SCN63611.1"/>
    <property type="molecule type" value="Genomic_DNA"/>
</dbReference>
<dbReference type="AlphaFoldDB" id="A0A1D3S530"/>
<feature type="compositionally biased region" description="Low complexity" evidence="1">
    <location>
        <begin position="294"/>
        <end position="303"/>
    </location>
</feature>
<name>A0A1D3S530_PLACE</name>
<feature type="region of interest" description="Disordered" evidence="1">
    <location>
        <begin position="46"/>
        <end position="186"/>
    </location>
</feature>
<keyword evidence="2" id="KW-0732">Signal</keyword>
<feature type="compositionally biased region" description="Acidic residues" evidence="1">
    <location>
        <begin position="106"/>
        <end position="119"/>
    </location>
</feature>
<organism evidence="3 4">
    <name type="scientific">Plasmodium chabaudi adami</name>
    <dbReference type="NCBI Taxonomy" id="5826"/>
    <lineage>
        <taxon>Eukaryota</taxon>
        <taxon>Sar</taxon>
        <taxon>Alveolata</taxon>
        <taxon>Apicomplexa</taxon>
        <taxon>Aconoidasida</taxon>
        <taxon>Haemosporida</taxon>
        <taxon>Plasmodiidae</taxon>
        <taxon>Plasmodium</taxon>
        <taxon>Plasmodium (Vinckeia)</taxon>
    </lineage>
</organism>
<feature type="compositionally biased region" description="Low complexity" evidence="1">
    <location>
        <begin position="206"/>
        <end position="217"/>
    </location>
</feature>
<feature type="signal peptide" evidence="2">
    <location>
        <begin position="1"/>
        <end position="25"/>
    </location>
</feature>
<proteinExistence type="predicted"/>
<evidence type="ECO:0000313" key="4">
    <source>
        <dbReference type="Proteomes" id="UP000195879"/>
    </source>
</evidence>
<protein>
    <submittedName>
        <fullName evidence="3">Uncharacterized protein</fullName>
    </submittedName>
</protein>
<feature type="compositionally biased region" description="Polar residues" evidence="1">
    <location>
        <begin position="162"/>
        <end position="179"/>
    </location>
</feature>
<sequence length="774" mass="90263">MKRNILFFIYCHAAICMVFWKFGNGQNGNEKKRNVKDLIRRYETINNPSDLNNSSSTSAESTGAPYENRDTIPYRGQNAPIDDQQPSTSYANRSNESQYMRMDMTNTEDYDDDDSDSDEFSSRQFSNNNRGNNNYTYDSNSQIPRHGNKSSLFSNNRRDPNENSPSGKYGDQDSSQNNAPYLGRSFDNFRNKLGLNSEDFSRDSEYYSNTNNRRNTSLNDEFNAPIADDIQYTKHGNSENSNNSTRERRDSGMRQSPSNEYNNRNNNNNNRNSNTYNNPDEDDDSYFRPYGYNSQSQSSSSSQLMEHGLNSDSDSIDQRSVYSNPLEYMSPNVDYRPSFEGRIKPRNIQPIEDDNYNMLNSPRHYEDIDSISSGNNSNRSNSRNKPPIRSVDRGNKGDAQNRSSRMSRSSSDPTVNKSYGEARQSAPRRAQTNKILESYIETYITHQRNIFYNKIIRVERSPVKQFFKMRNSNDKMISVTEELLNSSKQCIVKNINKLTRDVLLKNLALNNLNMIKSYEQTVSYIVVNSKYKNKELHLNIKPVPYKYSEAHVENSSTMLPNMYILNTYEFMLSNQRMCSKFRTILKNKKRDNNLKPVDVVLMLSFDYIKNVSPRFVSNLMQFIKTKQGIYMKKYYFDTMMALIPFIKPALKIYYGEKMYNDLTTYKIQSEIKSIFDELLLISLKWAQAFKDKYSSADNKIILDMHRTISEFSTSKTKTLSKTFVSLENILYKELISNDMINNKDENQKVLISYIMKCFRNIYYSAFYIMNNKRN</sequence>
<feature type="compositionally biased region" description="Low complexity" evidence="1">
    <location>
        <begin position="372"/>
        <end position="384"/>
    </location>
</feature>
<feature type="chain" id="PRO_5008920672" evidence="2">
    <location>
        <begin position="26"/>
        <end position="774"/>
    </location>
</feature>